<evidence type="ECO:0000256" key="7">
    <source>
        <dbReference type="ARBA" id="ARBA00023601"/>
    </source>
</evidence>
<keyword evidence="4" id="KW-0479">Metal-binding</keyword>
<dbReference type="GO" id="GO:0016491">
    <property type="term" value="F:oxidoreductase activity"/>
    <property type="evidence" value="ECO:0007669"/>
    <property type="project" value="InterPro"/>
</dbReference>
<dbReference type="InterPro" id="IPR023867">
    <property type="entry name" value="Sulphatase_maturase_rSAM"/>
</dbReference>
<dbReference type="InterPro" id="IPR000385">
    <property type="entry name" value="MoaA_NifB_PqqE_Fe-S-bd_CS"/>
</dbReference>
<dbReference type="InterPro" id="IPR007197">
    <property type="entry name" value="rSAM"/>
</dbReference>
<evidence type="ECO:0000256" key="3">
    <source>
        <dbReference type="ARBA" id="ARBA00022691"/>
    </source>
</evidence>
<dbReference type="CDD" id="cd01335">
    <property type="entry name" value="Radical_SAM"/>
    <property type="match status" value="1"/>
</dbReference>
<dbReference type="SFLD" id="SFLDS00029">
    <property type="entry name" value="Radical_SAM"/>
    <property type="match status" value="1"/>
</dbReference>
<evidence type="ECO:0000259" key="8">
    <source>
        <dbReference type="PROSITE" id="PS51918"/>
    </source>
</evidence>
<dbReference type="Pfam" id="PF04055">
    <property type="entry name" value="Radical_SAM"/>
    <property type="match status" value="1"/>
</dbReference>
<dbReference type="STRING" id="1499967.U27_04278"/>
<dbReference type="NCBIfam" id="TIGR04085">
    <property type="entry name" value="rSAM_more_4Fe4S"/>
    <property type="match status" value="1"/>
</dbReference>
<evidence type="ECO:0000313" key="9">
    <source>
        <dbReference type="EMBL" id="GAK57313.1"/>
    </source>
</evidence>
<accession>A0A081BYA8</accession>
<dbReference type="AlphaFoldDB" id="A0A081BYA8"/>
<keyword evidence="5" id="KW-0408">Iron</keyword>
<dbReference type="GO" id="GO:0051539">
    <property type="term" value="F:4 iron, 4 sulfur cluster binding"/>
    <property type="evidence" value="ECO:0007669"/>
    <property type="project" value="UniProtKB-KW"/>
</dbReference>
<dbReference type="InterPro" id="IPR013785">
    <property type="entry name" value="Aldolase_TIM"/>
</dbReference>
<dbReference type="SFLD" id="SFLDG01386">
    <property type="entry name" value="main_SPASM_domain-containing"/>
    <property type="match status" value="1"/>
</dbReference>
<dbReference type="Proteomes" id="UP000030661">
    <property type="component" value="Unassembled WGS sequence"/>
</dbReference>
<feature type="domain" description="Radical SAM core" evidence="8">
    <location>
        <begin position="72"/>
        <end position="307"/>
    </location>
</feature>
<dbReference type="PROSITE" id="PS51918">
    <property type="entry name" value="RADICAL_SAM"/>
    <property type="match status" value="1"/>
</dbReference>
<name>A0A081BYA8_VECG1</name>
<dbReference type="InterPro" id="IPR023885">
    <property type="entry name" value="4Fe4S-binding_SPASM_dom"/>
</dbReference>
<dbReference type="HOGENOM" id="CLU_009273_4_4_0"/>
<dbReference type="eggNOG" id="COG0641">
    <property type="taxonomic scope" value="Bacteria"/>
</dbReference>
<keyword evidence="2" id="KW-0004">4Fe-4S</keyword>
<organism evidence="9">
    <name type="scientific">Vecturithrix granuli</name>
    <dbReference type="NCBI Taxonomy" id="1499967"/>
    <lineage>
        <taxon>Bacteria</taxon>
        <taxon>Candidatus Moduliflexota</taxon>
        <taxon>Candidatus Vecturitrichia</taxon>
        <taxon>Candidatus Vecturitrichales</taxon>
        <taxon>Candidatus Vecturitrichaceae</taxon>
        <taxon>Candidatus Vecturithrix</taxon>
    </lineage>
</organism>
<protein>
    <submittedName>
        <fullName evidence="9">Radical SAM domain protein</fullName>
    </submittedName>
</protein>
<reference evidence="9" key="1">
    <citation type="journal article" date="2015" name="PeerJ">
        <title>First genomic representation of candidate bacterial phylum KSB3 points to enhanced environmental sensing as a trigger of wastewater bulking.</title>
        <authorList>
            <person name="Sekiguchi Y."/>
            <person name="Ohashi A."/>
            <person name="Parks D.H."/>
            <person name="Yamauchi T."/>
            <person name="Tyson G.W."/>
            <person name="Hugenholtz P."/>
        </authorList>
    </citation>
    <scope>NUCLEOTIDE SEQUENCE [LARGE SCALE GENOMIC DNA]</scope>
</reference>
<keyword evidence="10" id="KW-1185">Reference proteome</keyword>
<proteinExistence type="inferred from homology"/>
<dbReference type="SUPFAM" id="SSF102114">
    <property type="entry name" value="Radical SAM enzymes"/>
    <property type="match status" value="1"/>
</dbReference>
<evidence type="ECO:0000256" key="2">
    <source>
        <dbReference type="ARBA" id="ARBA00022485"/>
    </source>
</evidence>
<dbReference type="InterPro" id="IPR058240">
    <property type="entry name" value="rSAM_sf"/>
</dbReference>
<comment type="similarity">
    <text evidence="7">Belongs to the radical SAM superfamily. Anaerobic sulfatase-maturating enzyme family.</text>
</comment>
<dbReference type="GO" id="GO:0046872">
    <property type="term" value="F:metal ion binding"/>
    <property type="evidence" value="ECO:0007669"/>
    <property type="project" value="UniProtKB-KW"/>
</dbReference>
<evidence type="ECO:0000256" key="4">
    <source>
        <dbReference type="ARBA" id="ARBA00022723"/>
    </source>
</evidence>
<gene>
    <name evidence="9" type="ORF">U27_04278</name>
</gene>
<dbReference type="PANTHER" id="PTHR43273">
    <property type="entry name" value="ANAEROBIC SULFATASE-MATURATING ENZYME HOMOLOG ASLB-RELATED"/>
    <property type="match status" value="1"/>
</dbReference>
<dbReference type="PROSITE" id="PS01305">
    <property type="entry name" value="MOAA_NIFB_PQQE"/>
    <property type="match status" value="1"/>
</dbReference>
<dbReference type="PANTHER" id="PTHR43273:SF3">
    <property type="entry name" value="ANAEROBIC SULFATASE-MATURATING ENZYME HOMOLOG ASLB-RELATED"/>
    <property type="match status" value="1"/>
</dbReference>
<evidence type="ECO:0000256" key="5">
    <source>
        <dbReference type="ARBA" id="ARBA00023004"/>
    </source>
</evidence>
<dbReference type="EMBL" id="DF820465">
    <property type="protein sequence ID" value="GAK57313.1"/>
    <property type="molecule type" value="Genomic_DNA"/>
</dbReference>
<comment type="cofactor">
    <cofactor evidence="1">
        <name>[4Fe-4S] cluster</name>
        <dbReference type="ChEBI" id="CHEBI:49883"/>
    </cofactor>
</comment>
<sequence length="439" mass="49420">MKHNPGLNITEYPCIISQVHVVASITGQCDCACGNVLIQESVQSYTKLSMQSYSVTPHLVKYPLNSEYATELPQTLVAWLHVTDRCNLRCAYCYLPHTQAEMSLDTGKAAIEATMRSALRHGYREVKFKYAGGEPLLRFPLVKELHGYARKLAEQHDLDLDGVVLSNGTLLTQAMVREMRDLGLRLMVSVDHFQTPGVSENSGSLVQRIYPDGRDTAADALRGVELALEGGLTPEITITVSGRNVAQLPELLAYVLAQELPFSLNFYRENTCSVCHEDLQLDEGQFIESMLAAYKVIESNLPKRSLLTSLADMANFTAPHLRRCSVGHSYLVVDPFGRVAKCQMQMDKPVTNIYTADPLADLRVDTEGIQNLVVDEKEECRECQWKYWCAGGCPLETYRATRRYDVKSPHCNIYKALYPEVLRLEGLRLLKYAEERERE</sequence>
<keyword evidence="6" id="KW-0411">Iron-sulfur</keyword>
<evidence type="ECO:0000313" key="10">
    <source>
        <dbReference type="Proteomes" id="UP000030661"/>
    </source>
</evidence>
<keyword evidence="3" id="KW-0949">S-adenosyl-L-methionine</keyword>
<evidence type="ECO:0000256" key="6">
    <source>
        <dbReference type="ARBA" id="ARBA00023014"/>
    </source>
</evidence>
<dbReference type="Gene3D" id="3.20.20.70">
    <property type="entry name" value="Aldolase class I"/>
    <property type="match status" value="1"/>
</dbReference>
<dbReference type="SFLD" id="SFLDG01067">
    <property type="entry name" value="SPASM/twitch_domain_containing"/>
    <property type="match status" value="1"/>
</dbReference>
<evidence type="ECO:0000256" key="1">
    <source>
        <dbReference type="ARBA" id="ARBA00001966"/>
    </source>
</evidence>
<dbReference type="SFLD" id="SFLDG01384">
    <property type="entry name" value="thioether_bond_formation_requi"/>
    <property type="match status" value="1"/>
</dbReference>